<dbReference type="EMBL" id="BLEV01000010">
    <property type="protein sequence ID" value="GEU09648.1"/>
    <property type="molecule type" value="Genomic_DNA"/>
</dbReference>
<evidence type="ECO:0000313" key="2">
    <source>
        <dbReference type="EMBL" id="GEU20635.1"/>
    </source>
</evidence>
<protein>
    <submittedName>
        <fullName evidence="2">Uncharacterized protein</fullName>
    </submittedName>
</protein>
<reference evidence="2" key="1">
    <citation type="submission" date="2019-12" db="EMBL/GenBank/DDBJ databases">
        <title>Epidemiological and comparative genomic analysis of Bacillus anthracis isolated from northern Vietnam.</title>
        <authorList>
            <person name="Hoang T.T.H."/>
            <person name="Dang D.A."/>
            <person name="Pham M.H."/>
            <person name="Luong M.H."/>
            <person name="Tran N.D."/>
            <person name="Nguyen T.H."/>
            <person name="Nguyen T.T."/>
            <person name="Inoue S."/>
            <person name="Morikawa S."/>
            <person name="Okutani A."/>
        </authorList>
    </citation>
    <scope>NUCLEOTIDE SEQUENCE</scope>
    <source>
        <strain evidence="1">HG</strain>
        <strain evidence="2">LamDB</strain>
    </source>
</reference>
<dbReference type="EMBL" id="BLEX01000012">
    <property type="protein sequence ID" value="GEU20635.1"/>
    <property type="molecule type" value="Genomic_DNA"/>
</dbReference>
<reference evidence="2" key="2">
    <citation type="submission" date="2019-12" db="EMBL/GenBank/DDBJ databases">
        <authorList>
            <person name="Hoang T.H.H."/>
            <person name="Okutani A."/>
        </authorList>
    </citation>
    <scope>NUCLEOTIDE SEQUENCE</scope>
    <source>
        <strain evidence="1">HG</strain>
        <strain evidence="2">LamDB</strain>
    </source>
</reference>
<sequence>MIQSASANGEHARVVVIQIVSFMKKVAITIVKIATIQLIQDIICK</sequence>
<evidence type="ECO:0000313" key="1">
    <source>
        <dbReference type="EMBL" id="GEU09648.1"/>
    </source>
</evidence>
<gene>
    <name evidence="1" type="ORF">HG1_51330</name>
    <name evidence="2" type="ORF">LamDB_53640</name>
</gene>
<comment type="caution">
    <text evidence="2">The sequence shown here is derived from an EMBL/GenBank/DDBJ whole genome shotgun (WGS) entry which is preliminary data.</text>
</comment>
<proteinExistence type="predicted"/>
<dbReference type="AlphaFoldDB" id="A0A640N2Z1"/>
<name>A0A640N2Z1_BACAN</name>
<dbReference type="RefSeq" id="WP_000616098.1">
    <property type="nucleotide sequence ID" value="NZ_BBWY01000008.1"/>
</dbReference>
<accession>A0A640N2Z1</accession>
<organism evidence="2">
    <name type="scientific">Bacillus anthracis</name>
    <name type="common">anthrax bacterium</name>
    <dbReference type="NCBI Taxonomy" id="1392"/>
    <lineage>
        <taxon>Bacteria</taxon>
        <taxon>Bacillati</taxon>
        <taxon>Bacillota</taxon>
        <taxon>Bacilli</taxon>
        <taxon>Bacillales</taxon>
        <taxon>Bacillaceae</taxon>
        <taxon>Bacillus</taxon>
        <taxon>Bacillus cereus group</taxon>
    </lineage>
</organism>